<evidence type="ECO:0000313" key="4">
    <source>
        <dbReference type="Proteomes" id="UP000758168"/>
    </source>
</evidence>
<sequence length="549" mass="56548">MPVPPPRQHLVVVGADTTAVRLVEELVRTGEEVVVLAPGGGDPGAVADVEALGARVVAAPRRVGEADLRAVGVPGARAVVLLGDDDVGALRLALVVEELAPEVRLVIEMANPRLGTTLTELIGDVTLLSPAELAGPAFVAAALATADTQAFEIGGRMVAAGPRERVTGEELAVLANSRLTGIEAVLPAGPGDVVLGTALVAPPRSDARRSGVPGALARVFDRRARVVVVGIVVLVLLSTLYFHAGGSSWLVSLYRALTTSTDTGDGDLGDLSVPFRFGAVAIQLFGLVLSAGITAVIVDALVSARLAAITGGVRGRPRRHVVVCGLGRVGTAVAAQLKARGVPVVAVERSEDVPGVLEARRLRIPVVIGPASDAAAQAVAGIARAVAVVAVTDDEAVNLEIALVARDVNPRVRVVTRMFDHELAARVERRLELGTTRSVSMLAAPAFAAAALGRRREVIFPVGRRVLLFTEVTVHAGSAAPGRSLCSLAEEGVSRLLAVAPAGGGWDWRWADRPVEAGDRLAVVATRAGLARMLRATKAVRPPAGTPGT</sequence>
<dbReference type="EMBL" id="JAGIOB010000001">
    <property type="protein sequence ID" value="MBP2415609.1"/>
    <property type="molecule type" value="Genomic_DNA"/>
</dbReference>
<dbReference type="PANTHER" id="PTHR43833">
    <property type="entry name" value="POTASSIUM CHANNEL PROTEIN 2-RELATED-RELATED"/>
    <property type="match status" value="1"/>
</dbReference>
<dbReference type="Proteomes" id="UP000758168">
    <property type="component" value="Unassembled WGS sequence"/>
</dbReference>
<name>A0ABS4Z3N7_9ACTN</name>
<dbReference type="Pfam" id="PF02254">
    <property type="entry name" value="TrkA_N"/>
    <property type="match status" value="1"/>
</dbReference>
<feature type="transmembrane region" description="Helical" evidence="1">
    <location>
        <begin position="280"/>
        <end position="308"/>
    </location>
</feature>
<protein>
    <submittedName>
        <fullName evidence="3">Trk K+ transport system NAD-binding subunit</fullName>
    </submittedName>
</protein>
<dbReference type="SUPFAM" id="SSF81324">
    <property type="entry name" value="Voltage-gated potassium channels"/>
    <property type="match status" value="1"/>
</dbReference>
<organism evidence="3 4">
    <name type="scientific">Microlunatus capsulatus</name>
    <dbReference type="NCBI Taxonomy" id="99117"/>
    <lineage>
        <taxon>Bacteria</taxon>
        <taxon>Bacillati</taxon>
        <taxon>Actinomycetota</taxon>
        <taxon>Actinomycetes</taxon>
        <taxon>Propionibacteriales</taxon>
        <taxon>Propionibacteriaceae</taxon>
        <taxon>Microlunatus</taxon>
    </lineage>
</organism>
<keyword evidence="1" id="KW-0812">Transmembrane</keyword>
<keyword evidence="4" id="KW-1185">Reference proteome</keyword>
<dbReference type="SUPFAM" id="SSF51735">
    <property type="entry name" value="NAD(P)-binding Rossmann-fold domains"/>
    <property type="match status" value="2"/>
</dbReference>
<keyword evidence="1" id="KW-1133">Transmembrane helix</keyword>
<dbReference type="RefSeq" id="WP_210052742.1">
    <property type="nucleotide sequence ID" value="NZ_JAGIOB010000001.1"/>
</dbReference>
<dbReference type="InterPro" id="IPR050721">
    <property type="entry name" value="Trk_Ktr_HKT_K-transport"/>
</dbReference>
<dbReference type="Gene3D" id="3.40.50.720">
    <property type="entry name" value="NAD(P)-binding Rossmann-like Domain"/>
    <property type="match status" value="2"/>
</dbReference>
<gene>
    <name evidence="3" type="ORF">JOF54_000531</name>
</gene>
<dbReference type="InterPro" id="IPR003148">
    <property type="entry name" value="RCK_N"/>
</dbReference>
<accession>A0ABS4Z3N7</accession>
<feature type="transmembrane region" description="Helical" evidence="1">
    <location>
        <begin position="226"/>
        <end position="244"/>
    </location>
</feature>
<proteinExistence type="predicted"/>
<dbReference type="InterPro" id="IPR036291">
    <property type="entry name" value="NAD(P)-bd_dom_sf"/>
</dbReference>
<evidence type="ECO:0000313" key="3">
    <source>
        <dbReference type="EMBL" id="MBP2415609.1"/>
    </source>
</evidence>
<evidence type="ECO:0000256" key="1">
    <source>
        <dbReference type="SAM" id="Phobius"/>
    </source>
</evidence>
<reference evidence="3 4" key="1">
    <citation type="submission" date="2021-03" db="EMBL/GenBank/DDBJ databases">
        <title>Sequencing the genomes of 1000 actinobacteria strains.</title>
        <authorList>
            <person name="Klenk H.-P."/>
        </authorList>
    </citation>
    <scope>NUCLEOTIDE SEQUENCE [LARGE SCALE GENOMIC DNA]</scope>
    <source>
        <strain evidence="3 4">DSM 12936</strain>
    </source>
</reference>
<comment type="caution">
    <text evidence="3">The sequence shown here is derived from an EMBL/GenBank/DDBJ whole genome shotgun (WGS) entry which is preliminary data.</text>
</comment>
<evidence type="ECO:0000259" key="2">
    <source>
        <dbReference type="PROSITE" id="PS51201"/>
    </source>
</evidence>
<feature type="domain" description="RCK N-terminal" evidence="2">
    <location>
        <begin position="318"/>
        <end position="439"/>
    </location>
</feature>
<dbReference type="PANTHER" id="PTHR43833:SF11">
    <property type="entry name" value="VOLTAGE-GATED POTASSIUM CHANNEL KCH"/>
    <property type="match status" value="1"/>
</dbReference>
<dbReference type="PROSITE" id="PS51201">
    <property type="entry name" value="RCK_N"/>
    <property type="match status" value="1"/>
</dbReference>
<keyword evidence="1" id="KW-0472">Membrane</keyword>